<comment type="caution">
    <text evidence="2">The sequence shown here is derived from an EMBL/GenBank/DDBJ whole genome shotgun (WGS) entry which is preliminary data.</text>
</comment>
<evidence type="ECO:0000313" key="2">
    <source>
        <dbReference type="EMBL" id="OKV14472.1"/>
    </source>
</evidence>
<reference evidence="2 3" key="1">
    <citation type="journal article" date="2017" name="Front. Cell. Infect. Microbiol.">
        <title>Chaperone-usher pili loci of human colonization factor-negative enterotoxigenic Escherichia coli.</title>
        <authorList>
            <person name="Del Canto F."/>
            <person name="Vidal R."/>
            <person name="Stine O.C."/>
            <person name="Pop M."/>
        </authorList>
    </citation>
    <scope>NUCLEOTIDE SEQUENCE [LARGE SCALE GENOMIC DNA]</scope>
    <source>
        <strain evidence="2 3">700324</strain>
    </source>
</reference>
<evidence type="ECO:0000256" key="1">
    <source>
        <dbReference type="SAM" id="SignalP"/>
    </source>
</evidence>
<gene>
    <name evidence="2" type="ORF">AWP47_06640</name>
</gene>
<keyword evidence="1" id="KW-0732">Signal</keyword>
<dbReference type="EMBL" id="LRKC01000103">
    <property type="protein sequence ID" value="OKV14472.1"/>
    <property type="molecule type" value="Genomic_DNA"/>
</dbReference>
<accession>A0A1Q6BEZ9</accession>
<evidence type="ECO:0000313" key="3">
    <source>
        <dbReference type="Proteomes" id="UP000185794"/>
    </source>
</evidence>
<dbReference type="Proteomes" id="UP000185794">
    <property type="component" value="Unassembled WGS sequence"/>
</dbReference>
<dbReference type="InterPro" id="IPR038314">
    <property type="entry name" value="T6SS_sf"/>
</dbReference>
<feature type="signal peptide" evidence="1">
    <location>
        <begin position="1"/>
        <end position="20"/>
    </location>
</feature>
<name>A0A1Q6BEZ9_ECOLX</name>
<sequence length="129" mass="14650">MTTRKWILLLVLAVSCIAQAKPKGITVQDVKHLALKECLTSHYRERTPADAFSAPAHDVSFLLERYALDNAGKWNAFQKFVAKETKGFGTLTLALHPDSAKDANNIMERCMSFYESEKLDNYIRNKIMK</sequence>
<protein>
    <recommendedName>
        <fullName evidence="4">Secreted protein</fullName>
    </recommendedName>
</protein>
<dbReference type="RefSeq" id="WP_000213253.1">
    <property type="nucleotide sequence ID" value="NZ_CAIZFD010000015.1"/>
</dbReference>
<feature type="chain" id="PRO_5041055126" description="Secreted protein" evidence="1">
    <location>
        <begin position="21"/>
        <end position="129"/>
    </location>
</feature>
<dbReference type="AlphaFoldDB" id="A0A1Q6BEZ9"/>
<dbReference type="PROSITE" id="PS51257">
    <property type="entry name" value="PROKAR_LIPOPROTEIN"/>
    <property type="match status" value="1"/>
</dbReference>
<evidence type="ECO:0008006" key="4">
    <source>
        <dbReference type="Google" id="ProtNLM"/>
    </source>
</evidence>
<dbReference type="Gene3D" id="1.20.120.1620">
    <property type="match status" value="1"/>
</dbReference>
<organism evidence="2 3">
    <name type="scientific">Escherichia coli</name>
    <dbReference type="NCBI Taxonomy" id="562"/>
    <lineage>
        <taxon>Bacteria</taxon>
        <taxon>Pseudomonadati</taxon>
        <taxon>Pseudomonadota</taxon>
        <taxon>Gammaproteobacteria</taxon>
        <taxon>Enterobacterales</taxon>
        <taxon>Enterobacteriaceae</taxon>
        <taxon>Escherichia</taxon>
    </lineage>
</organism>
<proteinExistence type="predicted"/>